<dbReference type="AlphaFoldDB" id="A0A419DEQ8"/>
<dbReference type="GO" id="GO:0006829">
    <property type="term" value="P:zinc ion transport"/>
    <property type="evidence" value="ECO:0007669"/>
    <property type="project" value="InterPro"/>
</dbReference>
<feature type="transmembrane region" description="Helical" evidence="6">
    <location>
        <begin position="9"/>
        <end position="33"/>
    </location>
</feature>
<feature type="transmembrane region" description="Helical" evidence="6">
    <location>
        <begin position="111"/>
        <end position="136"/>
    </location>
</feature>
<dbReference type="PANTHER" id="PTHR13414:SF9">
    <property type="entry name" value="PROTON-COUPLED ZINC ANTIPORTER SLC30A9, MITOCHONDRIAL"/>
    <property type="match status" value="1"/>
</dbReference>
<feature type="transmembrane region" description="Helical" evidence="6">
    <location>
        <begin position="157"/>
        <end position="185"/>
    </location>
</feature>
<dbReference type="InterPro" id="IPR058533">
    <property type="entry name" value="Cation_efflux_TM"/>
</dbReference>
<evidence type="ECO:0000256" key="3">
    <source>
        <dbReference type="ARBA" id="ARBA00022692"/>
    </source>
</evidence>
<dbReference type="InterPro" id="IPR027469">
    <property type="entry name" value="Cation_efflux_TMD_sf"/>
</dbReference>
<keyword evidence="5 6" id="KW-0472">Membrane</keyword>
<evidence type="ECO:0000256" key="4">
    <source>
        <dbReference type="ARBA" id="ARBA00022989"/>
    </source>
</evidence>
<sequence length="328" mass="36545">MENHSTKQIVLAFFGNLMVAILKFIVAAISGSAVMFSEGLHSVADTANQLFLLFGIKRAERPADEEHQFGFGKERFFWSLIAAFGILIIGCVLSIQKGIHVITHPEEIKNIYLPLLVIGLSVAIEGYVLVTTFGFLNKVRGKKGLFRYLDDTSETAVVTVFFEDTAAVIGLLVAGLGVTLSYLLHNSLYDGIASIIIGLLLGVIAVFLVNKNKDLLTDQSHAAINIKVEEIFTSHPAVEKYHDLRTIIFGPHHVVVVSDVEFKEEFVYEDIENDPSIDRKEYTEHVIKRIGLLTDQLETQIRNVCPEVKEIYLEVEQDKIVNSSILKS</sequence>
<evidence type="ECO:0000256" key="5">
    <source>
        <dbReference type="ARBA" id="ARBA00023136"/>
    </source>
</evidence>
<keyword evidence="4 6" id="KW-1133">Transmembrane helix</keyword>
<dbReference type="GO" id="GO:0016020">
    <property type="term" value="C:membrane"/>
    <property type="evidence" value="ECO:0007669"/>
    <property type="project" value="UniProtKB-SubCell"/>
</dbReference>
<dbReference type="NCBIfam" id="TIGR01297">
    <property type="entry name" value="CDF"/>
    <property type="match status" value="1"/>
</dbReference>
<keyword evidence="2" id="KW-0813">Transport</keyword>
<keyword evidence="3 6" id="KW-0812">Transmembrane</keyword>
<dbReference type="Proteomes" id="UP000285655">
    <property type="component" value="Unassembled WGS sequence"/>
</dbReference>
<evidence type="ECO:0000256" key="6">
    <source>
        <dbReference type="SAM" id="Phobius"/>
    </source>
</evidence>
<evidence type="ECO:0000313" key="9">
    <source>
        <dbReference type="Proteomes" id="UP000285655"/>
    </source>
</evidence>
<evidence type="ECO:0000259" key="7">
    <source>
        <dbReference type="Pfam" id="PF01545"/>
    </source>
</evidence>
<dbReference type="InterPro" id="IPR002524">
    <property type="entry name" value="Cation_efflux"/>
</dbReference>
<dbReference type="InterPro" id="IPR040177">
    <property type="entry name" value="SLC30A9"/>
</dbReference>
<name>A0A419DEQ8_9BACT</name>
<proteinExistence type="predicted"/>
<feature type="domain" description="Cation efflux protein transmembrane" evidence="7">
    <location>
        <begin position="9"/>
        <end position="216"/>
    </location>
</feature>
<feature type="transmembrane region" description="Helical" evidence="6">
    <location>
        <begin position="76"/>
        <end position="99"/>
    </location>
</feature>
<gene>
    <name evidence="8" type="ORF">C4544_02435</name>
</gene>
<dbReference type="PANTHER" id="PTHR13414">
    <property type="entry name" value="HUEL-CATION TRANSPORTER"/>
    <property type="match status" value="1"/>
</dbReference>
<dbReference type="GO" id="GO:0008324">
    <property type="term" value="F:monoatomic cation transmembrane transporter activity"/>
    <property type="evidence" value="ECO:0007669"/>
    <property type="project" value="InterPro"/>
</dbReference>
<protein>
    <submittedName>
        <fullName evidence="8">Cation diffusion facilitator family transporter</fullName>
    </submittedName>
</protein>
<dbReference type="SUPFAM" id="SSF161111">
    <property type="entry name" value="Cation efflux protein transmembrane domain-like"/>
    <property type="match status" value="1"/>
</dbReference>
<feature type="transmembrane region" description="Helical" evidence="6">
    <location>
        <begin position="191"/>
        <end position="209"/>
    </location>
</feature>
<dbReference type="Gene3D" id="1.20.1510.10">
    <property type="entry name" value="Cation efflux protein transmembrane domain"/>
    <property type="match status" value="1"/>
</dbReference>
<reference evidence="8 9" key="1">
    <citation type="journal article" date="2017" name="ISME J.">
        <title>Energy and carbon metabolisms in a deep terrestrial subsurface fluid microbial community.</title>
        <authorList>
            <person name="Momper L."/>
            <person name="Jungbluth S.P."/>
            <person name="Lee M.D."/>
            <person name="Amend J.P."/>
        </authorList>
    </citation>
    <scope>NUCLEOTIDE SEQUENCE [LARGE SCALE GENOMIC DNA]</scope>
    <source>
        <strain evidence="8">SURF_29</strain>
    </source>
</reference>
<evidence type="ECO:0000256" key="1">
    <source>
        <dbReference type="ARBA" id="ARBA00004141"/>
    </source>
</evidence>
<comment type="subcellular location">
    <subcellularLocation>
        <location evidence="1">Membrane</location>
        <topology evidence="1">Multi-pass membrane protein</topology>
    </subcellularLocation>
</comment>
<dbReference type="EMBL" id="QZJW01000017">
    <property type="protein sequence ID" value="RJO61568.1"/>
    <property type="molecule type" value="Genomic_DNA"/>
</dbReference>
<accession>A0A419DEQ8</accession>
<comment type="caution">
    <text evidence="8">The sequence shown here is derived from an EMBL/GenBank/DDBJ whole genome shotgun (WGS) entry which is preliminary data.</text>
</comment>
<evidence type="ECO:0000313" key="8">
    <source>
        <dbReference type="EMBL" id="RJO61568.1"/>
    </source>
</evidence>
<dbReference type="Pfam" id="PF01545">
    <property type="entry name" value="Cation_efflux"/>
    <property type="match status" value="1"/>
</dbReference>
<organism evidence="8 9">
    <name type="scientific">candidate division WS5 bacterium</name>
    <dbReference type="NCBI Taxonomy" id="2093353"/>
    <lineage>
        <taxon>Bacteria</taxon>
        <taxon>candidate division WS5</taxon>
    </lineage>
</organism>
<evidence type="ECO:0000256" key="2">
    <source>
        <dbReference type="ARBA" id="ARBA00022448"/>
    </source>
</evidence>